<evidence type="ECO:0000313" key="3">
    <source>
        <dbReference type="Proteomes" id="UP000635565"/>
    </source>
</evidence>
<comment type="caution">
    <text evidence="2">The sequence shown here is derived from an EMBL/GenBank/DDBJ whole genome shotgun (WGS) entry which is preliminary data.</text>
</comment>
<sequence length="116" mass="11732">MDIAGAIDEVGDGAERSHGWSVGQDVVAVVDNHGSYGGYSQYVVVPASSVARKPTGSTFVEASTFLMNALTARVALNTLALPAGATLGVTGGAGAFGGYVNPACGRRGSSCGRRRR</sequence>
<accession>A0ABQ3VLU0</accession>
<dbReference type="SUPFAM" id="SSF50129">
    <property type="entry name" value="GroES-like"/>
    <property type="match status" value="1"/>
</dbReference>
<evidence type="ECO:0000313" key="2">
    <source>
        <dbReference type="EMBL" id="GHO87070.1"/>
    </source>
</evidence>
<dbReference type="Pfam" id="PF08240">
    <property type="entry name" value="ADH_N"/>
    <property type="match status" value="1"/>
</dbReference>
<reference evidence="2 3" key="1">
    <citation type="journal article" date="2021" name="Int. J. Syst. Evol. Microbiol.">
        <title>Reticulibacter mediterranei gen. nov., sp. nov., within the new family Reticulibacteraceae fam. nov., and Ktedonospora formicarum gen. nov., sp. nov., Ktedonobacter robiniae sp. nov., Dictyobacter formicarum sp. nov. and Dictyobacter arantiisoli sp. nov., belonging to the class Ktedonobacteria.</title>
        <authorList>
            <person name="Yabe S."/>
            <person name="Zheng Y."/>
            <person name="Wang C.M."/>
            <person name="Sakai Y."/>
            <person name="Abe K."/>
            <person name="Yokota A."/>
            <person name="Donadio S."/>
            <person name="Cavaletti L."/>
            <person name="Monciardini P."/>
        </authorList>
    </citation>
    <scope>NUCLEOTIDE SEQUENCE [LARGE SCALE GENOMIC DNA]</scope>
    <source>
        <strain evidence="2 3">SOSP1-9</strain>
    </source>
</reference>
<dbReference type="InterPro" id="IPR052585">
    <property type="entry name" value="Lipid_raft_assoc_Zn_ADH"/>
</dbReference>
<organism evidence="2 3">
    <name type="scientific">Dictyobacter formicarum</name>
    <dbReference type="NCBI Taxonomy" id="2778368"/>
    <lineage>
        <taxon>Bacteria</taxon>
        <taxon>Bacillati</taxon>
        <taxon>Chloroflexota</taxon>
        <taxon>Ktedonobacteria</taxon>
        <taxon>Ktedonobacterales</taxon>
        <taxon>Dictyobacteraceae</taxon>
        <taxon>Dictyobacter</taxon>
    </lineage>
</organism>
<dbReference type="InterPro" id="IPR011032">
    <property type="entry name" value="GroES-like_sf"/>
</dbReference>
<dbReference type="Gene3D" id="3.40.50.720">
    <property type="entry name" value="NAD(P)-binding Rossmann-like Domain"/>
    <property type="match status" value="1"/>
</dbReference>
<dbReference type="EMBL" id="BNJJ01000015">
    <property type="protein sequence ID" value="GHO87070.1"/>
    <property type="molecule type" value="Genomic_DNA"/>
</dbReference>
<dbReference type="InterPro" id="IPR013154">
    <property type="entry name" value="ADH-like_N"/>
</dbReference>
<dbReference type="PANTHER" id="PTHR43482:SF1">
    <property type="entry name" value="PROTEIN AST1-RELATED"/>
    <property type="match status" value="1"/>
</dbReference>
<protein>
    <recommendedName>
        <fullName evidence="1">Alcohol dehydrogenase-like N-terminal domain-containing protein</fullName>
    </recommendedName>
</protein>
<dbReference type="Gene3D" id="3.90.180.10">
    <property type="entry name" value="Medium-chain alcohol dehydrogenases, catalytic domain"/>
    <property type="match status" value="1"/>
</dbReference>
<evidence type="ECO:0000259" key="1">
    <source>
        <dbReference type="Pfam" id="PF08240"/>
    </source>
</evidence>
<gene>
    <name evidence="2" type="ORF">KSZ_50760</name>
</gene>
<proteinExistence type="predicted"/>
<keyword evidence="3" id="KW-1185">Reference proteome</keyword>
<feature type="domain" description="Alcohol dehydrogenase-like N-terminal" evidence="1">
    <location>
        <begin position="1"/>
        <end position="54"/>
    </location>
</feature>
<name>A0ABQ3VLU0_9CHLR</name>
<dbReference type="Proteomes" id="UP000635565">
    <property type="component" value="Unassembled WGS sequence"/>
</dbReference>
<dbReference type="PANTHER" id="PTHR43482">
    <property type="entry name" value="PROTEIN AST1-RELATED"/>
    <property type="match status" value="1"/>
</dbReference>